<dbReference type="GO" id="GO:0008766">
    <property type="term" value="F:UDP-N-acetylmuramoylalanyl-D-glutamyl-2,6-diaminopimelate-D-alanyl-D-alanine ligase activity"/>
    <property type="evidence" value="ECO:0007669"/>
    <property type="project" value="RHEA"/>
</dbReference>
<evidence type="ECO:0000256" key="11">
    <source>
        <dbReference type="RuleBase" id="RU004136"/>
    </source>
</evidence>
<comment type="subcellular location">
    <subcellularLocation>
        <location evidence="10 11">Cytoplasm</location>
    </subcellularLocation>
</comment>
<dbReference type="eggNOG" id="COG0770">
    <property type="taxonomic scope" value="Bacteria"/>
</dbReference>
<dbReference type="SUPFAM" id="SSF53623">
    <property type="entry name" value="MurD-like peptide ligases, catalytic domain"/>
    <property type="match status" value="1"/>
</dbReference>
<dbReference type="GO" id="GO:0008360">
    <property type="term" value="P:regulation of cell shape"/>
    <property type="evidence" value="ECO:0007669"/>
    <property type="project" value="UniProtKB-KW"/>
</dbReference>
<dbReference type="GO" id="GO:0051301">
    <property type="term" value="P:cell division"/>
    <property type="evidence" value="ECO:0007669"/>
    <property type="project" value="UniProtKB-KW"/>
</dbReference>
<comment type="pathway">
    <text evidence="10 11">Cell wall biogenesis; peptidoglycan biosynthesis.</text>
</comment>
<dbReference type="PANTHER" id="PTHR43024:SF1">
    <property type="entry name" value="UDP-N-ACETYLMURAMOYL-TRIPEPTIDE--D-ALANYL-D-ALANINE LIGASE"/>
    <property type="match status" value="1"/>
</dbReference>
<dbReference type="InterPro" id="IPR036615">
    <property type="entry name" value="Mur_ligase_C_dom_sf"/>
</dbReference>
<feature type="domain" description="Mur ligase central" evidence="14">
    <location>
        <begin position="123"/>
        <end position="300"/>
    </location>
</feature>
<accession>B8HQ44</accession>
<dbReference type="Pfam" id="PF01225">
    <property type="entry name" value="Mur_ligase"/>
    <property type="match status" value="1"/>
</dbReference>
<protein>
    <recommendedName>
        <fullName evidence="10 11">UDP-N-acetylmuramoyl-tripeptide--D-alanyl-D-alanine ligase</fullName>
        <ecNumber evidence="10 11">6.3.2.10</ecNumber>
    </recommendedName>
    <alternativeName>
        <fullName evidence="10">D-alanyl-D-alanine-adding enzyme</fullName>
    </alternativeName>
</protein>
<dbReference type="Gene3D" id="3.40.1190.10">
    <property type="entry name" value="Mur-like, catalytic domain"/>
    <property type="match status" value="1"/>
</dbReference>
<dbReference type="InterPro" id="IPR000713">
    <property type="entry name" value="Mur_ligase_N"/>
</dbReference>
<dbReference type="GO" id="GO:0009252">
    <property type="term" value="P:peptidoglycan biosynthetic process"/>
    <property type="evidence" value="ECO:0007669"/>
    <property type="project" value="UniProtKB-UniRule"/>
</dbReference>
<dbReference type="InterPro" id="IPR004101">
    <property type="entry name" value="Mur_ligase_C"/>
</dbReference>
<gene>
    <name evidence="10" type="primary">murF</name>
    <name evidence="15" type="ordered locus">Cyan7425_5148</name>
</gene>
<evidence type="ECO:0000256" key="5">
    <source>
        <dbReference type="ARBA" id="ARBA00022840"/>
    </source>
</evidence>
<dbReference type="NCBIfam" id="TIGR01143">
    <property type="entry name" value="murF"/>
    <property type="match status" value="1"/>
</dbReference>
<comment type="similarity">
    <text evidence="10">Belongs to the MurCDEF family. MurF subfamily.</text>
</comment>
<evidence type="ECO:0000256" key="1">
    <source>
        <dbReference type="ARBA" id="ARBA00022490"/>
    </source>
</evidence>
<dbReference type="AlphaFoldDB" id="B8HQ44"/>
<dbReference type="InterPro" id="IPR035911">
    <property type="entry name" value="MurE/MurF_N"/>
</dbReference>
<feature type="domain" description="Mur ligase N-terminal catalytic" evidence="12">
    <location>
        <begin position="43"/>
        <end position="87"/>
    </location>
</feature>
<evidence type="ECO:0000256" key="8">
    <source>
        <dbReference type="ARBA" id="ARBA00023306"/>
    </source>
</evidence>
<keyword evidence="4 10" id="KW-0547">Nucleotide-binding</keyword>
<dbReference type="GO" id="GO:0005524">
    <property type="term" value="F:ATP binding"/>
    <property type="evidence" value="ECO:0007669"/>
    <property type="project" value="UniProtKB-UniRule"/>
</dbReference>
<dbReference type="PANTHER" id="PTHR43024">
    <property type="entry name" value="UDP-N-ACETYLMURAMOYL-TRIPEPTIDE--D-ALANYL-D-ALANINE LIGASE"/>
    <property type="match status" value="1"/>
</dbReference>
<dbReference type="Pfam" id="PF02875">
    <property type="entry name" value="Mur_ligase_C"/>
    <property type="match status" value="1"/>
</dbReference>
<comment type="function">
    <text evidence="10 11">Involved in cell wall formation. Catalyzes the final step in the synthesis of UDP-N-acetylmuramoyl-pentapeptide, the precursor of murein.</text>
</comment>
<dbReference type="EC" id="6.3.2.10" evidence="10 11"/>
<reference evidence="15" key="1">
    <citation type="submission" date="2009-01" db="EMBL/GenBank/DDBJ databases">
        <title>Complete sequence of chromosome Cyanothece sp. PCC 7425.</title>
        <authorList>
            <consortium name="US DOE Joint Genome Institute"/>
            <person name="Lucas S."/>
            <person name="Copeland A."/>
            <person name="Lapidus A."/>
            <person name="Glavina del Rio T."/>
            <person name="Dalin E."/>
            <person name="Tice H."/>
            <person name="Bruce D."/>
            <person name="Goodwin L."/>
            <person name="Pitluck S."/>
            <person name="Sims D."/>
            <person name="Meineke L."/>
            <person name="Brettin T."/>
            <person name="Detter J.C."/>
            <person name="Han C."/>
            <person name="Larimer F."/>
            <person name="Land M."/>
            <person name="Hauser L."/>
            <person name="Kyrpides N."/>
            <person name="Ovchinnikova G."/>
            <person name="Liberton M."/>
            <person name="Stoeckel J."/>
            <person name="Banerjee A."/>
            <person name="Singh A."/>
            <person name="Page L."/>
            <person name="Sato H."/>
            <person name="Zhao L."/>
            <person name="Sherman L."/>
            <person name="Pakrasi H."/>
            <person name="Richardson P."/>
        </authorList>
    </citation>
    <scope>NUCLEOTIDE SEQUENCE</scope>
    <source>
        <strain evidence="15">PCC 7425</strain>
    </source>
</reference>
<evidence type="ECO:0000313" key="15">
    <source>
        <dbReference type="EMBL" id="ACL47441.1"/>
    </source>
</evidence>
<dbReference type="HAMAP" id="MF_02019">
    <property type="entry name" value="MurF"/>
    <property type="match status" value="1"/>
</dbReference>
<keyword evidence="2 10" id="KW-0436">Ligase</keyword>
<evidence type="ECO:0000256" key="9">
    <source>
        <dbReference type="ARBA" id="ARBA00023316"/>
    </source>
</evidence>
<dbReference type="GO" id="GO:0071555">
    <property type="term" value="P:cell wall organization"/>
    <property type="evidence" value="ECO:0007669"/>
    <property type="project" value="UniProtKB-KW"/>
</dbReference>
<evidence type="ECO:0000256" key="10">
    <source>
        <dbReference type="HAMAP-Rule" id="MF_02019"/>
    </source>
</evidence>
<dbReference type="SUPFAM" id="SSF53244">
    <property type="entry name" value="MurD-like peptide ligases, peptide-binding domain"/>
    <property type="match status" value="1"/>
</dbReference>
<dbReference type="KEGG" id="cyn:Cyan7425_5148"/>
<proteinExistence type="inferred from homology"/>
<evidence type="ECO:0000256" key="4">
    <source>
        <dbReference type="ARBA" id="ARBA00022741"/>
    </source>
</evidence>
<comment type="catalytic activity">
    <reaction evidence="10 11">
        <text>D-alanyl-D-alanine + UDP-N-acetyl-alpha-D-muramoyl-L-alanyl-gamma-D-glutamyl-meso-2,6-diaminopimelate + ATP = UDP-N-acetyl-alpha-D-muramoyl-L-alanyl-gamma-D-glutamyl-meso-2,6-diaminopimeloyl-D-alanyl-D-alanine + ADP + phosphate + H(+)</text>
        <dbReference type="Rhea" id="RHEA:28374"/>
        <dbReference type="ChEBI" id="CHEBI:15378"/>
        <dbReference type="ChEBI" id="CHEBI:30616"/>
        <dbReference type="ChEBI" id="CHEBI:43474"/>
        <dbReference type="ChEBI" id="CHEBI:57822"/>
        <dbReference type="ChEBI" id="CHEBI:61386"/>
        <dbReference type="ChEBI" id="CHEBI:83905"/>
        <dbReference type="ChEBI" id="CHEBI:456216"/>
        <dbReference type="EC" id="6.3.2.10"/>
    </reaction>
</comment>
<organism evidence="15">
    <name type="scientific">Cyanothece sp. (strain PCC 7425 / ATCC 29141)</name>
    <dbReference type="NCBI Taxonomy" id="395961"/>
    <lineage>
        <taxon>Bacteria</taxon>
        <taxon>Bacillati</taxon>
        <taxon>Cyanobacteriota</taxon>
        <taxon>Cyanophyceae</taxon>
        <taxon>Gomontiellales</taxon>
        <taxon>Cyanothecaceae</taxon>
        <taxon>Cyanothece</taxon>
    </lineage>
</organism>
<dbReference type="Pfam" id="PF08245">
    <property type="entry name" value="Mur_ligase_M"/>
    <property type="match status" value="1"/>
</dbReference>
<dbReference type="STRING" id="395961.Cyan7425_5148"/>
<name>B8HQ44_CYAP4</name>
<evidence type="ECO:0000256" key="3">
    <source>
        <dbReference type="ARBA" id="ARBA00022618"/>
    </source>
</evidence>
<keyword evidence="6 10" id="KW-0133">Cell shape</keyword>
<sequence>MAWDDMAALSTPAMRFQIPLLQLPQILAATAVHLDAGQGLTAQGICTDTRGLQPGEVFLALRGANFDGHQFVQRAMEQGAIAAITDQVLPGDFPQLVVKDTLVAYQTLGRWWRDTFQIPVIAVTGSVGKTTTKELIAAVLGLQGSVLKTEANYNNEIGVPKTLLQLTTDHAYAVIEMGMRGLGEIASLTRIARPDIAVITNVGTAHIGRLGSREAIAQAKCELLAEMPTTSVAVLNADNPLLIETATEVWSGKTLSYGLTAGDLRGHLQGDMLEVEGQCFPLPLPGQHNALNYLAALAVAKLLGLDWKPLLQGLQVNLPEGRAKSHRLGEDVVLLDETYNAGPESMEAALRLLAQTPGKRRLAVLGPMRELGDYALELHYQIGQKVRELNLDGLLVLDMGEEGTALVKGAAPLPSQQFATHTELVNYLQDSIQPGDRLLFKASHSVGLDRVVNSLKL</sequence>
<dbReference type="GO" id="GO:0047480">
    <property type="term" value="F:UDP-N-acetylmuramoyl-tripeptide-D-alanyl-D-alanine ligase activity"/>
    <property type="evidence" value="ECO:0007669"/>
    <property type="project" value="UniProtKB-UniRule"/>
</dbReference>
<keyword evidence="3 10" id="KW-0132">Cell division</keyword>
<dbReference type="Gene3D" id="3.90.190.20">
    <property type="entry name" value="Mur ligase, C-terminal domain"/>
    <property type="match status" value="1"/>
</dbReference>
<dbReference type="InterPro" id="IPR013221">
    <property type="entry name" value="Mur_ligase_cen"/>
</dbReference>
<evidence type="ECO:0000256" key="2">
    <source>
        <dbReference type="ARBA" id="ARBA00022598"/>
    </source>
</evidence>
<dbReference type="InterPro" id="IPR005863">
    <property type="entry name" value="UDP-N-AcMur_synth"/>
</dbReference>
<dbReference type="HOGENOM" id="CLU_031507_4_0_3"/>
<evidence type="ECO:0000256" key="6">
    <source>
        <dbReference type="ARBA" id="ARBA00022960"/>
    </source>
</evidence>
<dbReference type="EMBL" id="CP001344">
    <property type="protein sequence ID" value="ACL47441.1"/>
    <property type="molecule type" value="Genomic_DNA"/>
</dbReference>
<feature type="domain" description="Mur ligase C-terminal" evidence="13">
    <location>
        <begin position="332"/>
        <end position="443"/>
    </location>
</feature>
<dbReference type="SUPFAM" id="SSF63418">
    <property type="entry name" value="MurE/MurF N-terminal domain"/>
    <property type="match status" value="1"/>
</dbReference>
<dbReference type="InterPro" id="IPR051046">
    <property type="entry name" value="MurCDEF_CellWall_CoF430Synth"/>
</dbReference>
<dbReference type="InterPro" id="IPR036565">
    <property type="entry name" value="Mur-like_cat_sf"/>
</dbReference>
<evidence type="ECO:0000256" key="7">
    <source>
        <dbReference type="ARBA" id="ARBA00022984"/>
    </source>
</evidence>
<keyword evidence="7 10" id="KW-0573">Peptidoglycan synthesis</keyword>
<dbReference type="GO" id="GO:0005737">
    <property type="term" value="C:cytoplasm"/>
    <property type="evidence" value="ECO:0007669"/>
    <property type="project" value="UniProtKB-SubCell"/>
</dbReference>
<keyword evidence="8 10" id="KW-0131">Cell cycle</keyword>
<dbReference type="UniPathway" id="UPA00219"/>
<evidence type="ECO:0000259" key="13">
    <source>
        <dbReference type="Pfam" id="PF02875"/>
    </source>
</evidence>
<evidence type="ECO:0000259" key="14">
    <source>
        <dbReference type="Pfam" id="PF08245"/>
    </source>
</evidence>
<evidence type="ECO:0000259" key="12">
    <source>
        <dbReference type="Pfam" id="PF01225"/>
    </source>
</evidence>
<feature type="binding site" evidence="10">
    <location>
        <begin position="125"/>
        <end position="131"/>
    </location>
    <ligand>
        <name>ATP</name>
        <dbReference type="ChEBI" id="CHEBI:30616"/>
    </ligand>
</feature>
<keyword evidence="1 10" id="KW-0963">Cytoplasm</keyword>
<keyword evidence="5 10" id="KW-0067">ATP-binding</keyword>
<dbReference type="Gene3D" id="3.40.1390.10">
    <property type="entry name" value="MurE/MurF, N-terminal domain"/>
    <property type="match status" value="1"/>
</dbReference>
<keyword evidence="9 10" id="KW-0961">Cell wall biogenesis/degradation</keyword>